<dbReference type="AlphaFoldDB" id="A0A4Q9M6B5"/>
<accession>A0A4Q9M6B5</accession>
<dbReference type="OrthoDB" id="3132725at2759"/>
<reference evidence="1 3" key="1">
    <citation type="submission" date="2019-01" db="EMBL/GenBank/DDBJ databases">
        <title>Draft genome sequences of three monokaryotic isolates of the white-rot basidiomycete fungus Dichomitus squalens.</title>
        <authorList>
            <consortium name="DOE Joint Genome Institute"/>
            <person name="Lopez S.C."/>
            <person name="Andreopoulos B."/>
            <person name="Pangilinan J."/>
            <person name="Lipzen A."/>
            <person name="Riley R."/>
            <person name="Ahrendt S."/>
            <person name="Ng V."/>
            <person name="Barry K."/>
            <person name="Daum C."/>
            <person name="Grigoriev I.V."/>
            <person name="Hilden K.S."/>
            <person name="Makela M.R."/>
            <person name="de Vries R.P."/>
        </authorList>
    </citation>
    <scope>NUCLEOTIDE SEQUENCE [LARGE SCALE GENOMIC DNA]</scope>
    <source>
        <strain evidence="2 3">CBS 464.89</strain>
        <strain evidence="1">OM18370.1</strain>
    </source>
</reference>
<organism evidence="1">
    <name type="scientific">Dichomitus squalens</name>
    <dbReference type="NCBI Taxonomy" id="114155"/>
    <lineage>
        <taxon>Eukaryota</taxon>
        <taxon>Fungi</taxon>
        <taxon>Dikarya</taxon>
        <taxon>Basidiomycota</taxon>
        <taxon>Agaricomycotina</taxon>
        <taxon>Agaricomycetes</taxon>
        <taxon>Polyporales</taxon>
        <taxon>Polyporaceae</taxon>
        <taxon>Dichomitus</taxon>
    </lineage>
</organism>
<protein>
    <submittedName>
        <fullName evidence="1">Uncharacterized protein</fullName>
    </submittedName>
</protein>
<sequence>DQLTLHDFHFAERGVTRYPAMDMTGADVEAALDAQDADDPLPPLDHAMSLIWAQFPSDIVQQSPNLKSSTAAAYIKLSRAEREEVTIDLFKGYYLPFDAAYIRLCQREDWHNLVFDKFFPPKNKQTGERTQNFRQSRYFDDYLRQIRQLSDRDAETVRDRLKSLFRDIVWLPHPYSDRMWSTSKHDLTYGWRVLPEGHTSKAVHLVLNPAF</sequence>
<dbReference type="Proteomes" id="UP000292082">
    <property type="component" value="Unassembled WGS sequence"/>
</dbReference>
<evidence type="ECO:0000313" key="3">
    <source>
        <dbReference type="Proteomes" id="UP000292082"/>
    </source>
</evidence>
<evidence type="ECO:0000313" key="2">
    <source>
        <dbReference type="EMBL" id="TBU50983.1"/>
    </source>
</evidence>
<dbReference type="EMBL" id="ML143724">
    <property type="protein sequence ID" value="TBU21126.1"/>
    <property type="molecule type" value="Genomic_DNA"/>
</dbReference>
<feature type="non-terminal residue" evidence="1">
    <location>
        <position position="211"/>
    </location>
</feature>
<name>A0A4Q9M6B5_9APHY</name>
<feature type="non-terminal residue" evidence="1">
    <location>
        <position position="1"/>
    </location>
</feature>
<dbReference type="EMBL" id="ML145488">
    <property type="protein sequence ID" value="TBU50983.1"/>
    <property type="molecule type" value="Genomic_DNA"/>
</dbReference>
<evidence type="ECO:0000313" key="1">
    <source>
        <dbReference type="EMBL" id="TBU21126.1"/>
    </source>
</evidence>
<gene>
    <name evidence="2" type="ORF">BD310DRAFT_779994</name>
    <name evidence="1" type="ORF">BD311DRAFT_601467</name>
</gene>
<dbReference type="STRING" id="114155.A0A4Q9M6B5"/>
<keyword evidence="3" id="KW-1185">Reference proteome</keyword>
<dbReference type="Proteomes" id="UP000292957">
    <property type="component" value="Unassembled WGS sequence"/>
</dbReference>
<proteinExistence type="predicted"/>